<evidence type="ECO:0000313" key="4">
    <source>
        <dbReference type="Proteomes" id="UP000437065"/>
    </source>
</evidence>
<dbReference type="RefSeq" id="WP_159662984.1">
    <property type="nucleotide sequence ID" value="NZ_WUUS01000001.1"/>
</dbReference>
<keyword evidence="4" id="KW-1185">Reference proteome</keyword>
<keyword evidence="2" id="KW-0472">Membrane</keyword>
<feature type="region of interest" description="Disordered" evidence="1">
    <location>
        <begin position="1"/>
        <end position="20"/>
    </location>
</feature>
<keyword evidence="2" id="KW-0812">Transmembrane</keyword>
<proteinExistence type="predicted"/>
<dbReference type="OrthoDB" id="383818at2157"/>
<evidence type="ECO:0000256" key="1">
    <source>
        <dbReference type="SAM" id="MobiDB-lite"/>
    </source>
</evidence>
<dbReference type="AlphaFoldDB" id="A0A6B0SU31"/>
<dbReference type="Proteomes" id="UP000437065">
    <property type="component" value="Unassembled WGS sequence"/>
</dbReference>
<gene>
    <name evidence="3" type="ORF">GRX01_02355</name>
</gene>
<protein>
    <submittedName>
        <fullName evidence="3">Uncharacterized protein</fullName>
    </submittedName>
</protein>
<sequence length="145" mass="14928">MTSDEASETDVSDTDDDTAPEEVIAGGDLLEAGIMVVSALLIVGLLGYIASQAIVAPTAAEPTATIDSVERMPPESPQAGRVRVTVGLENDGETGLGSVEVAVRCGSVERSLVFTHVPARGHRTGTVICPRGTTPDADVVAWIEA</sequence>
<dbReference type="EMBL" id="WUUS01000001">
    <property type="protein sequence ID" value="MXR40201.1"/>
    <property type="molecule type" value="Genomic_DNA"/>
</dbReference>
<comment type="caution">
    <text evidence="3">The sequence shown here is derived from an EMBL/GenBank/DDBJ whole genome shotgun (WGS) entry which is preliminary data.</text>
</comment>
<evidence type="ECO:0000313" key="3">
    <source>
        <dbReference type="EMBL" id="MXR40201.1"/>
    </source>
</evidence>
<feature type="transmembrane region" description="Helical" evidence="2">
    <location>
        <begin position="32"/>
        <end position="50"/>
    </location>
</feature>
<evidence type="ECO:0000256" key="2">
    <source>
        <dbReference type="SAM" id="Phobius"/>
    </source>
</evidence>
<reference evidence="3 4" key="1">
    <citation type="submission" date="2019-12" db="EMBL/GenBank/DDBJ databases">
        <title>Isolation and characterization of three novel carbon monoxide-oxidizing members of Halobacteria from salione crusts and soils.</title>
        <authorList>
            <person name="Myers M.R."/>
            <person name="King G.M."/>
        </authorList>
    </citation>
    <scope>NUCLEOTIDE SEQUENCE [LARGE SCALE GENOMIC DNA]</scope>
    <source>
        <strain evidence="3 4">WSA2</strain>
    </source>
</reference>
<organism evidence="3 4">
    <name type="scientific">Halobaculum saliterrae</name>
    <dbReference type="NCBI Taxonomy" id="2073113"/>
    <lineage>
        <taxon>Archaea</taxon>
        <taxon>Methanobacteriati</taxon>
        <taxon>Methanobacteriota</taxon>
        <taxon>Stenosarchaea group</taxon>
        <taxon>Halobacteria</taxon>
        <taxon>Halobacteriales</taxon>
        <taxon>Haloferacaceae</taxon>
        <taxon>Halobaculum</taxon>
    </lineage>
</organism>
<keyword evidence="2" id="KW-1133">Transmembrane helix</keyword>
<name>A0A6B0SU31_9EURY</name>
<accession>A0A6B0SU31</accession>